<proteinExistence type="inferred from homology"/>
<evidence type="ECO:0000256" key="4">
    <source>
        <dbReference type="ARBA" id="ARBA00023159"/>
    </source>
</evidence>
<dbReference type="KEGG" id="lcd:clem_10925"/>
<dbReference type="SUPFAM" id="SSF46785">
    <property type="entry name" value="Winged helix' DNA-binding domain"/>
    <property type="match status" value="1"/>
</dbReference>
<dbReference type="Gene3D" id="3.40.190.10">
    <property type="entry name" value="Periplasmic binding protein-like II"/>
    <property type="match status" value="2"/>
</dbReference>
<dbReference type="InterPro" id="IPR036390">
    <property type="entry name" value="WH_DNA-bd_sf"/>
</dbReference>
<organism evidence="7 8">
    <name type="scientific">Legionella clemsonensis</name>
    <dbReference type="NCBI Taxonomy" id="1867846"/>
    <lineage>
        <taxon>Bacteria</taxon>
        <taxon>Pseudomonadati</taxon>
        <taxon>Pseudomonadota</taxon>
        <taxon>Gammaproteobacteria</taxon>
        <taxon>Legionellales</taxon>
        <taxon>Legionellaceae</taxon>
        <taxon>Legionella</taxon>
    </lineage>
</organism>
<dbReference type="Pfam" id="PF00126">
    <property type="entry name" value="HTH_1"/>
    <property type="match status" value="1"/>
</dbReference>
<sequence length="298" mass="33380">MNLRDLQYFVVLAEVMHFGEAAKRCHISQPTLSMQIKKLEDELGILLFERNNKQVMLTEGGRTVLEWAQQILTKVSEMKEIARQASDPFAGELHLGVIPTLAPYLLPHVMPAIQSAFPKLRVWLIEEKTYRLVDKLANGQLGAALMAMPVSEEFSSQILFEEPFYFASSNKVKERPKDEMQLGDLINQQLMLLEEGHCLREQAIAVCRLAKAEGRADFTATSLETLRFMVEAGLGVTLLPALAVYDNKRGLQLTPFARPAPSRTIALYWRPGTAKIRCLKAIGEIISSKANELLKGLS</sequence>
<evidence type="ECO:0000259" key="6">
    <source>
        <dbReference type="PROSITE" id="PS50931"/>
    </source>
</evidence>
<dbReference type="CDD" id="cd08411">
    <property type="entry name" value="PBP2_OxyR"/>
    <property type="match status" value="1"/>
</dbReference>
<dbReference type="OrthoDB" id="5297026at2"/>
<dbReference type="PRINTS" id="PR00039">
    <property type="entry name" value="HTHLYSR"/>
</dbReference>
<dbReference type="Proteomes" id="UP000201728">
    <property type="component" value="Chromosome"/>
</dbReference>
<gene>
    <name evidence="7" type="primary">oxyR</name>
    <name evidence="7" type="ORF">clem_10925</name>
</gene>
<evidence type="ECO:0000313" key="8">
    <source>
        <dbReference type="Proteomes" id="UP000201728"/>
    </source>
</evidence>
<dbReference type="SUPFAM" id="SSF53850">
    <property type="entry name" value="Periplasmic binding protein-like II"/>
    <property type="match status" value="1"/>
</dbReference>
<feature type="domain" description="HTH lysR-type" evidence="6">
    <location>
        <begin position="1"/>
        <end position="58"/>
    </location>
</feature>
<dbReference type="RefSeq" id="WP_094091559.1">
    <property type="nucleotide sequence ID" value="NZ_CP016397.1"/>
</dbReference>
<dbReference type="Pfam" id="PF03466">
    <property type="entry name" value="LysR_substrate"/>
    <property type="match status" value="1"/>
</dbReference>
<dbReference type="Gene3D" id="1.10.10.10">
    <property type="entry name" value="Winged helix-like DNA-binding domain superfamily/Winged helix DNA-binding domain"/>
    <property type="match status" value="1"/>
</dbReference>
<dbReference type="GO" id="GO:0003677">
    <property type="term" value="F:DNA binding"/>
    <property type="evidence" value="ECO:0007669"/>
    <property type="project" value="UniProtKB-KW"/>
</dbReference>
<dbReference type="InterPro" id="IPR005119">
    <property type="entry name" value="LysR_subst-bd"/>
</dbReference>
<keyword evidence="2" id="KW-0805">Transcription regulation</keyword>
<dbReference type="InterPro" id="IPR000847">
    <property type="entry name" value="LysR_HTH_N"/>
</dbReference>
<evidence type="ECO:0000256" key="3">
    <source>
        <dbReference type="ARBA" id="ARBA00023125"/>
    </source>
</evidence>
<keyword evidence="4" id="KW-0010">Activator</keyword>
<evidence type="ECO:0000256" key="1">
    <source>
        <dbReference type="ARBA" id="ARBA00009437"/>
    </source>
</evidence>
<dbReference type="GO" id="GO:0032993">
    <property type="term" value="C:protein-DNA complex"/>
    <property type="evidence" value="ECO:0007669"/>
    <property type="project" value="TreeGrafter"/>
</dbReference>
<evidence type="ECO:0000256" key="5">
    <source>
        <dbReference type="ARBA" id="ARBA00023163"/>
    </source>
</evidence>
<keyword evidence="3" id="KW-0238">DNA-binding</keyword>
<dbReference type="PROSITE" id="PS50931">
    <property type="entry name" value="HTH_LYSR"/>
    <property type="match status" value="1"/>
</dbReference>
<evidence type="ECO:0000313" key="7">
    <source>
        <dbReference type="EMBL" id="ASQ46731.1"/>
    </source>
</evidence>
<dbReference type="GO" id="GO:0003700">
    <property type="term" value="F:DNA-binding transcription factor activity"/>
    <property type="evidence" value="ECO:0007669"/>
    <property type="project" value="InterPro"/>
</dbReference>
<reference evidence="8" key="1">
    <citation type="submission" date="2016-07" db="EMBL/GenBank/DDBJ databases">
        <authorList>
            <person name="Florea S."/>
            <person name="Webb J.S."/>
            <person name="Jaromczyk J."/>
            <person name="Schardl C.L."/>
        </authorList>
    </citation>
    <scope>NUCLEOTIDE SEQUENCE [LARGE SCALE GENOMIC DNA]</scope>
    <source>
        <strain evidence="8">CDC-D5610</strain>
    </source>
</reference>
<name>A0A222P4F4_9GAMM</name>
<keyword evidence="5" id="KW-0804">Transcription</keyword>
<dbReference type="InterPro" id="IPR036388">
    <property type="entry name" value="WH-like_DNA-bd_sf"/>
</dbReference>
<keyword evidence="8" id="KW-1185">Reference proteome</keyword>
<evidence type="ECO:0000256" key="2">
    <source>
        <dbReference type="ARBA" id="ARBA00023015"/>
    </source>
</evidence>
<protein>
    <submittedName>
        <fullName evidence="7">Hydrogen peroxide-inducible genes activator</fullName>
    </submittedName>
</protein>
<accession>A0A222P4F4</accession>
<comment type="similarity">
    <text evidence="1">Belongs to the LysR transcriptional regulatory family.</text>
</comment>
<dbReference type="PANTHER" id="PTHR30346:SF26">
    <property type="entry name" value="HYDROGEN PEROXIDE-INDUCIBLE GENES ACTIVATOR"/>
    <property type="match status" value="1"/>
</dbReference>
<dbReference type="EMBL" id="CP016397">
    <property type="protein sequence ID" value="ASQ46731.1"/>
    <property type="molecule type" value="Genomic_DNA"/>
</dbReference>
<dbReference type="FunFam" id="1.10.10.10:FF:000001">
    <property type="entry name" value="LysR family transcriptional regulator"/>
    <property type="match status" value="1"/>
</dbReference>
<dbReference type="AlphaFoldDB" id="A0A222P4F4"/>
<dbReference type="PANTHER" id="PTHR30346">
    <property type="entry name" value="TRANSCRIPTIONAL DUAL REGULATOR HCAR-RELATED"/>
    <property type="match status" value="1"/>
</dbReference>